<comment type="caution">
    <text evidence="2">The sequence shown here is derived from an EMBL/GenBank/DDBJ whole genome shotgun (WGS) entry which is preliminary data.</text>
</comment>
<dbReference type="SUPFAM" id="SSF103473">
    <property type="entry name" value="MFS general substrate transporter"/>
    <property type="match status" value="1"/>
</dbReference>
<gene>
    <name evidence="2" type="ORF">ATJ88_1704</name>
</gene>
<feature type="transmembrane region" description="Helical" evidence="1">
    <location>
        <begin position="265"/>
        <end position="283"/>
    </location>
</feature>
<keyword evidence="1" id="KW-0472">Membrane</keyword>
<dbReference type="AlphaFoldDB" id="A0A2A9EXS1"/>
<proteinExistence type="predicted"/>
<dbReference type="Proteomes" id="UP000224130">
    <property type="component" value="Unassembled WGS sequence"/>
</dbReference>
<name>A0A2A9EXS1_9MICO</name>
<feature type="transmembrane region" description="Helical" evidence="1">
    <location>
        <begin position="94"/>
        <end position="113"/>
    </location>
</feature>
<evidence type="ECO:0000313" key="3">
    <source>
        <dbReference type="Proteomes" id="UP000224130"/>
    </source>
</evidence>
<accession>A0A2A9EXS1</accession>
<protein>
    <submittedName>
        <fullName evidence="2">Na+/melibiose symporter-like transporter</fullName>
    </submittedName>
</protein>
<dbReference type="OrthoDB" id="9764596at2"/>
<evidence type="ECO:0000313" key="2">
    <source>
        <dbReference type="EMBL" id="PFG43025.1"/>
    </source>
</evidence>
<keyword evidence="1" id="KW-0812">Transmembrane</keyword>
<dbReference type="EMBL" id="PDJJ01000001">
    <property type="protein sequence ID" value="PFG43025.1"/>
    <property type="molecule type" value="Genomic_DNA"/>
</dbReference>
<reference evidence="2 3" key="1">
    <citation type="submission" date="2017-10" db="EMBL/GenBank/DDBJ databases">
        <title>Sequencing the genomes of 1000 actinobacteria strains.</title>
        <authorList>
            <person name="Klenk H.-P."/>
        </authorList>
    </citation>
    <scope>NUCLEOTIDE SEQUENCE [LARGE SCALE GENOMIC DNA]</scope>
    <source>
        <strain evidence="2 3">DSM 21863</strain>
    </source>
</reference>
<dbReference type="InterPro" id="IPR036259">
    <property type="entry name" value="MFS_trans_sf"/>
</dbReference>
<feature type="transmembrane region" description="Helical" evidence="1">
    <location>
        <begin position="53"/>
        <end position="82"/>
    </location>
</feature>
<dbReference type="Pfam" id="PF13347">
    <property type="entry name" value="MFS_2"/>
    <property type="match status" value="1"/>
</dbReference>
<feature type="transmembrane region" description="Helical" evidence="1">
    <location>
        <begin position="161"/>
        <end position="183"/>
    </location>
</feature>
<keyword evidence="3" id="KW-1185">Reference proteome</keyword>
<feature type="transmembrane region" description="Helical" evidence="1">
    <location>
        <begin position="198"/>
        <end position="218"/>
    </location>
</feature>
<feature type="transmembrane region" description="Helical" evidence="1">
    <location>
        <begin position="321"/>
        <end position="344"/>
    </location>
</feature>
<feature type="transmembrane region" description="Helical" evidence="1">
    <location>
        <begin position="119"/>
        <end position="140"/>
    </location>
</feature>
<evidence type="ECO:0000256" key="1">
    <source>
        <dbReference type="SAM" id="Phobius"/>
    </source>
</evidence>
<keyword evidence="1" id="KW-1133">Transmembrane helix</keyword>
<feature type="transmembrane region" description="Helical" evidence="1">
    <location>
        <begin position="408"/>
        <end position="429"/>
    </location>
</feature>
<organism evidence="2 3">
    <name type="scientific">Isoptericola jiangsuensis</name>
    <dbReference type="NCBI Taxonomy" id="548579"/>
    <lineage>
        <taxon>Bacteria</taxon>
        <taxon>Bacillati</taxon>
        <taxon>Actinomycetota</taxon>
        <taxon>Actinomycetes</taxon>
        <taxon>Micrococcales</taxon>
        <taxon>Promicromonosporaceae</taxon>
        <taxon>Isoptericola</taxon>
    </lineage>
</organism>
<feature type="transmembrane region" description="Helical" evidence="1">
    <location>
        <begin position="350"/>
        <end position="374"/>
    </location>
</feature>
<sequence>MARLPKLTASEVDGVNYRRARTWEIAFSQLNNGSAMIFYVLVGLMSYLQNAGYGIAVAVAGVILTLTRVLDGVIDPLLALVIEKVRFRFGKLRLFMLTGWAIRSVAVVMLFVWGSDKGLGAGFFVGMYVVYVIGSSMNDIAGQMTAPILTNDPRQRPTVQVWATVYAYFFPALFSIVSTVLILPRHGNEFTVEMLSETAVVFVACSFVFQVLACLGVARIDKPENFTHIDVSKEKAEVTVRDMWNLVADNGPFKRYLISGASDKLAQVVKSQAVIGTLMWGILLGNMQLGTTLGMMAILPGIVFAIFGARYTGKHGSKGATVTWTWICLGLAVLLAAFCLSVDLQSVLGSVPLTVVFFLVYLLLNGSAMVVTVASGAMRADIVDYELDRSGKFLPATVTAAYNLVDQIISSLGSTLALGAVALIGFTAVMPQPTDSPTTSILFMTLALFFGLPILGWICTLVAMRGYKLDRHEMIEVQKRVAGRKAELEPVQPEAALT</sequence>
<feature type="transmembrane region" description="Helical" evidence="1">
    <location>
        <begin position="25"/>
        <end position="47"/>
    </location>
</feature>
<feature type="transmembrane region" description="Helical" evidence="1">
    <location>
        <begin position="289"/>
        <end position="309"/>
    </location>
</feature>
<feature type="transmembrane region" description="Helical" evidence="1">
    <location>
        <begin position="441"/>
        <end position="464"/>
    </location>
</feature>